<dbReference type="AlphaFoldDB" id="A0A8B6DVV1"/>
<evidence type="ECO:0000256" key="1">
    <source>
        <dbReference type="SAM" id="MobiDB-lite"/>
    </source>
</evidence>
<dbReference type="Proteomes" id="UP000596742">
    <property type="component" value="Unassembled WGS sequence"/>
</dbReference>
<keyword evidence="3" id="KW-1185">Reference proteome</keyword>
<protein>
    <submittedName>
        <fullName evidence="2">Uncharacterized protein</fullName>
    </submittedName>
</protein>
<gene>
    <name evidence="2" type="ORF">MGAL_10B058502</name>
</gene>
<proteinExistence type="predicted"/>
<organism evidence="2 3">
    <name type="scientific">Mytilus galloprovincialis</name>
    <name type="common">Mediterranean mussel</name>
    <dbReference type="NCBI Taxonomy" id="29158"/>
    <lineage>
        <taxon>Eukaryota</taxon>
        <taxon>Metazoa</taxon>
        <taxon>Spiralia</taxon>
        <taxon>Lophotrochozoa</taxon>
        <taxon>Mollusca</taxon>
        <taxon>Bivalvia</taxon>
        <taxon>Autobranchia</taxon>
        <taxon>Pteriomorphia</taxon>
        <taxon>Mytilida</taxon>
        <taxon>Mytiloidea</taxon>
        <taxon>Mytilidae</taxon>
        <taxon>Mytilinae</taxon>
        <taxon>Mytilus</taxon>
    </lineage>
</organism>
<sequence>MVLDDKVVHGNTLQSEKTSADRDSKLKEHEDTSEQDNNSDSDFLYFDKENKTRLFDIIEGKDADKYDTISDLQNLEKSHCTIGYALDLTGKTS</sequence>
<evidence type="ECO:0000313" key="2">
    <source>
        <dbReference type="EMBL" id="VDI25912.1"/>
    </source>
</evidence>
<feature type="region of interest" description="Disordered" evidence="1">
    <location>
        <begin position="1"/>
        <end position="43"/>
    </location>
</feature>
<feature type="compositionally biased region" description="Basic and acidic residues" evidence="1">
    <location>
        <begin position="18"/>
        <end position="32"/>
    </location>
</feature>
<name>A0A8B6DVV1_MYTGA</name>
<evidence type="ECO:0000313" key="3">
    <source>
        <dbReference type="Proteomes" id="UP000596742"/>
    </source>
</evidence>
<dbReference type="EMBL" id="UYJE01004205">
    <property type="protein sequence ID" value="VDI25912.1"/>
    <property type="molecule type" value="Genomic_DNA"/>
</dbReference>
<comment type="caution">
    <text evidence="2">The sequence shown here is derived from an EMBL/GenBank/DDBJ whole genome shotgun (WGS) entry which is preliminary data.</text>
</comment>
<reference evidence="2" key="1">
    <citation type="submission" date="2018-11" db="EMBL/GenBank/DDBJ databases">
        <authorList>
            <person name="Alioto T."/>
            <person name="Alioto T."/>
        </authorList>
    </citation>
    <scope>NUCLEOTIDE SEQUENCE</scope>
</reference>
<accession>A0A8B6DVV1</accession>